<dbReference type="AlphaFoldDB" id="A0A812DFW3"/>
<comment type="function">
    <text evidence="8">Required for box C/D snoRNAs accumulation involved in snoRNA processing, snoRNA transport to the nucleolus and ribosome biogenesis.</text>
</comment>
<dbReference type="InterPro" id="IPR057721">
    <property type="entry name" value="BCD1_alpha/beta"/>
</dbReference>
<protein>
    <recommendedName>
        <fullName evidence="11">Box C/D snoRNA protein 1</fullName>
    </recommendedName>
    <alternativeName>
        <fullName evidence="12">Zinc finger HIT domain-containing protein 6</fullName>
    </alternativeName>
</protein>
<dbReference type="FunFam" id="3.30.60.190:FF:000001">
    <property type="entry name" value="box C/D snoRNA protein 1"/>
    <property type="match status" value="1"/>
</dbReference>
<dbReference type="InterPro" id="IPR007529">
    <property type="entry name" value="Znf_HIT"/>
</dbReference>
<keyword evidence="7" id="KW-0832">Ubl conjugation</keyword>
<evidence type="ECO:0000256" key="9">
    <source>
        <dbReference type="ARBA" id="ARBA00049654"/>
    </source>
</evidence>
<dbReference type="Gene3D" id="3.30.60.190">
    <property type="match status" value="1"/>
</dbReference>
<evidence type="ECO:0000256" key="4">
    <source>
        <dbReference type="ARBA" id="ARBA00022723"/>
    </source>
</evidence>
<keyword evidence="3" id="KW-0597">Phosphoprotein</keyword>
<comment type="similarity">
    <text evidence="9">Belongs to the BCD1 family.</text>
</comment>
<dbReference type="PROSITE" id="PS51083">
    <property type="entry name" value="ZF_HIT"/>
    <property type="match status" value="1"/>
</dbReference>
<dbReference type="Pfam" id="PF04438">
    <property type="entry name" value="zf-HIT"/>
    <property type="match status" value="1"/>
</dbReference>
<evidence type="ECO:0000256" key="3">
    <source>
        <dbReference type="ARBA" id="ARBA00022553"/>
    </source>
</evidence>
<evidence type="ECO:0000256" key="11">
    <source>
        <dbReference type="ARBA" id="ARBA00068630"/>
    </source>
</evidence>
<evidence type="ECO:0000256" key="7">
    <source>
        <dbReference type="ARBA" id="ARBA00022843"/>
    </source>
</evidence>
<dbReference type="GO" id="GO:0005634">
    <property type="term" value="C:nucleus"/>
    <property type="evidence" value="ECO:0007669"/>
    <property type="project" value="TreeGrafter"/>
</dbReference>
<gene>
    <name evidence="15" type="ORF">SPHA_51542</name>
</gene>
<proteinExistence type="inferred from homology"/>
<organism evidence="15 16">
    <name type="scientific">Acanthosepion pharaonis</name>
    <name type="common">Pharaoh cuttlefish</name>
    <name type="synonym">Sepia pharaonis</name>
    <dbReference type="NCBI Taxonomy" id="158019"/>
    <lineage>
        <taxon>Eukaryota</taxon>
        <taxon>Metazoa</taxon>
        <taxon>Spiralia</taxon>
        <taxon>Lophotrochozoa</taxon>
        <taxon>Mollusca</taxon>
        <taxon>Cephalopoda</taxon>
        <taxon>Coleoidea</taxon>
        <taxon>Decapodiformes</taxon>
        <taxon>Sepiida</taxon>
        <taxon>Sepiina</taxon>
        <taxon>Sepiidae</taxon>
        <taxon>Acanthosepion</taxon>
    </lineage>
</organism>
<reference evidence="15" key="1">
    <citation type="submission" date="2021-01" db="EMBL/GenBank/DDBJ databases">
        <authorList>
            <person name="Li R."/>
            <person name="Bekaert M."/>
        </authorList>
    </citation>
    <scope>NUCLEOTIDE SEQUENCE</scope>
    <source>
        <strain evidence="15">Farmed</strain>
    </source>
</reference>
<evidence type="ECO:0000313" key="15">
    <source>
        <dbReference type="EMBL" id="CAE1296601.1"/>
    </source>
</evidence>
<evidence type="ECO:0000256" key="1">
    <source>
        <dbReference type="ARBA" id="ARBA00022499"/>
    </source>
</evidence>
<dbReference type="Proteomes" id="UP000597762">
    <property type="component" value="Unassembled WGS sequence"/>
</dbReference>
<evidence type="ECO:0000256" key="10">
    <source>
        <dbReference type="ARBA" id="ARBA00061949"/>
    </source>
</evidence>
<dbReference type="PANTHER" id="PTHR13483">
    <property type="entry name" value="BOX C_D SNORNA PROTEIN 1-RELATED"/>
    <property type="match status" value="1"/>
</dbReference>
<evidence type="ECO:0000259" key="14">
    <source>
        <dbReference type="PROSITE" id="PS51083"/>
    </source>
</evidence>
<comment type="subunit">
    <text evidence="10">Interacts with FBL, SNU13, NOP58, NUFIP1, RUVBL1, RUVBL2 and TAF9. Interacts (via HIT-type zinc finger) with the RUVBL1/RUVBL2 complex in the presence of ADP.</text>
</comment>
<keyword evidence="5 13" id="KW-0863">Zinc-finger</keyword>
<accession>A0A812DFW3</accession>
<evidence type="ECO:0000256" key="5">
    <source>
        <dbReference type="ARBA" id="ARBA00022771"/>
    </source>
</evidence>
<name>A0A812DFW3_ACAPH</name>
<evidence type="ECO:0000256" key="6">
    <source>
        <dbReference type="ARBA" id="ARBA00022833"/>
    </source>
</evidence>
<keyword evidence="4" id="KW-0479">Metal-binding</keyword>
<dbReference type="CDD" id="cd23023">
    <property type="entry name" value="zf-HIT_BCD1"/>
    <property type="match status" value="1"/>
</dbReference>
<comment type="caution">
    <text evidence="15">The sequence shown here is derived from an EMBL/GenBank/DDBJ whole genome shotgun (WGS) entry which is preliminary data.</text>
</comment>
<dbReference type="PANTHER" id="PTHR13483:SF3">
    <property type="entry name" value="BOX C_D SNORNA PROTEIN 1"/>
    <property type="match status" value="1"/>
</dbReference>
<dbReference type="InterPro" id="IPR051639">
    <property type="entry name" value="BCD1"/>
</dbReference>
<evidence type="ECO:0000256" key="13">
    <source>
        <dbReference type="PROSITE-ProRule" id="PRU00453"/>
    </source>
</evidence>
<dbReference type="GO" id="GO:0008270">
    <property type="term" value="F:zinc ion binding"/>
    <property type="evidence" value="ECO:0007669"/>
    <property type="project" value="UniProtKB-UniRule"/>
</dbReference>
<feature type="domain" description="HIT-type" evidence="14">
    <location>
        <begin position="23"/>
        <end position="57"/>
    </location>
</feature>
<evidence type="ECO:0000256" key="2">
    <source>
        <dbReference type="ARBA" id="ARBA00022517"/>
    </source>
</evidence>
<sequence>MDAVQTQTEEISDNNNTLHKNLCEQCHVQPSKYTCPRCEIRTCSLGCVKSHKVDSGCDGIRDKTAYIPLEDFSDINLLSDYRLLEDVARVAEHGKRDILMKQHRKPPFLQYLTKAAYKRNIRFRTMPFPMYRRKKNNSIYYRKIDSILWDITWVFPHSAVLHTEKRTSEKLLVSEAFQNVLNPNTANAILLYKLKAYRTVDVKTLSFYMKQELRSKEKNKYYNLCAEESLEKNLSGKVVLEHPIIHVLFPEETSKYSLVSDTENLHSNNVPTSHSGEILQGSEMTKDKHIVPENEVTEAAPDELPIMKINN</sequence>
<keyword evidence="16" id="KW-1185">Reference proteome</keyword>
<evidence type="ECO:0000256" key="12">
    <source>
        <dbReference type="ARBA" id="ARBA00077531"/>
    </source>
</evidence>
<dbReference type="GO" id="GO:0000492">
    <property type="term" value="P:box C/D snoRNP assembly"/>
    <property type="evidence" value="ECO:0007669"/>
    <property type="project" value="TreeGrafter"/>
</dbReference>
<dbReference type="OrthoDB" id="272357at2759"/>
<dbReference type="GO" id="GO:0000463">
    <property type="term" value="P:maturation of LSU-rRNA from tricistronic rRNA transcript (SSU-rRNA, 5.8S rRNA, LSU-rRNA)"/>
    <property type="evidence" value="ECO:0007669"/>
    <property type="project" value="TreeGrafter"/>
</dbReference>
<keyword evidence="2" id="KW-0690">Ribosome biogenesis</keyword>
<dbReference type="Pfam" id="PF25790">
    <property type="entry name" value="BCD1"/>
    <property type="match status" value="1"/>
</dbReference>
<dbReference type="GO" id="GO:0070761">
    <property type="term" value="C:pre-snoRNP complex"/>
    <property type="evidence" value="ECO:0007669"/>
    <property type="project" value="TreeGrafter"/>
</dbReference>
<keyword evidence="6" id="KW-0862">Zinc</keyword>
<evidence type="ECO:0000313" key="16">
    <source>
        <dbReference type="Proteomes" id="UP000597762"/>
    </source>
</evidence>
<dbReference type="SUPFAM" id="SSF144232">
    <property type="entry name" value="HIT/MYND zinc finger-like"/>
    <property type="match status" value="1"/>
</dbReference>
<dbReference type="EMBL" id="CAHIKZ030003125">
    <property type="protein sequence ID" value="CAE1296601.1"/>
    <property type="molecule type" value="Genomic_DNA"/>
</dbReference>
<evidence type="ECO:0000256" key="8">
    <source>
        <dbReference type="ARBA" id="ARBA00049598"/>
    </source>
</evidence>
<dbReference type="GO" id="GO:0048254">
    <property type="term" value="P:snoRNA localization"/>
    <property type="evidence" value="ECO:0007669"/>
    <property type="project" value="TreeGrafter"/>
</dbReference>
<keyword evidence="1" id="KW-1017">Isopeptide bond</keyword>